<evidence type="ECO:0000313" key="8">
    <source>
        <dbReference type="EMBL" id="EYF03404.1"/>
    </source>
</evidence>
<dbReference type="GO" id="GO:0005524">
    <property type="term" value="F:ATP binding"/>
    <property type="evidence" value="ECO:0007669"/>
    <property type="project" value="UniProtKB-UniRule"/>
</dbReference>
<dbReference type="SMART" id="SM00878">
    <property type="entry name" value="Biotin_carb_C"/>
    <property type="match status" value="1"/>
</dbReference>
<evidence type="ECO:0000256" key="4">
    <source>
        <dbReference type="ARBA" id="ARBA00023267"/>
    </source>
</evidence>
<gene>
    <name evidence="8" type="ORF">CAP_5597</name>
</gene>
<dbReference type="OrthoDB" id="9769961at2"/>
<dbReference type="GO" id="GO:0046872">
    <property type="term" value="F:metal ion binding"/>
    <property type="evidence" value="ECO:0007669"/>
    <property type="project" value="InterPro"/>
</dbReference>
<dbReference type="PANTHER" id="PTHR18866">
    <property type="entry name" value="CARBOXYLASE:PYRUVATE/ACETYL-COA/PROPIONYL-COA CARBOXYLASE"/>
    <property type="match status" value="1"/>
</dbReference>
<dbReference type="InterPro" id="IPR016185">
    <property type="entry name" value="PreATP-grasp_dom_sf"/>
</dbReference>
<dbReference type="SUPFAM" id="SSF52440">
    <property type="entry name" value="PreATP-grasp domain"/>
    <property type="match status" value="1"/>
</dbReference>
<dbReference type="Pfam" id="PF00289">
    <property type="entry name" value="Biotin_carb_N"/>
    <property type="match status" value="1"/>
</dbReference>
<evidence type="ECO:0000256" key="1">
    <source>
        <dbReference type="ARBA" id="ARBA00022598"/>
    </source>
</evidence>
<dbReference type="Pfam" id="PF02786">
    <property type="entry name" value="CPSase_L_D2"/>
    <property type="match status" value="1"/>
</dbReference>
<keyword evidence="9" id="KW-1185">Reference proteome</keyword>
<dbReference type="PROSITE" id="PS50979">
    <property type="entry name" value="BC"/>
    <property type="match status" value="1"/>
</dbReference>
<dbReference type="GO" id="GO:0016874">
    <property type="term" value="F:ligase activity"/>
    <property type="evidence" value="ECO:0007669"/>
    <property type="project" value="UniProtKB-KW"/>
</dbReference>
<reference evidence="8 9" key="1">
    <citation type="submission" date="2013-05" db="EMBL/GenBank/DDBJ databases">
        <title>Genome assembly of Chondromyces apiculatus DSM 436.</title>
        <authorList>
            <person name="Sharma G."/>
            <person name="Khatri I."/>
            <person name="Kaur C."/>
            <person name="Mayilraj S."/>
            <person name="Subramanian S."/>
        </authorList>
    </citation>
    <scope>NUCLEOTIDE SEQUENCE [LARGE SCALE GENOMIC DNA]</scope>
    <source>
        <strain evidence="8 9">DSM 436</strain>
    </source>
</reference>
<dbReference type="InterPro" id="IPR050856">
    <property type="entry name" value="Biotin_carboxylase_complex"/>
</dbReference>
<keyword evidence="4" id="KW-0092">Biotin</keyword>
<organism evidence="8 9">
    <name type="scientific">Chondromyces apiculatus DSM 436</name>
    <dbReference type="NCBI Taxonomy" id="1192034"/>
    <lineage>
        <taxon>Bacteria</taxon>
        <taxon>Pseudomonadati</taxon>
        <taxon>Myxococcota</taxon>
        <taxon>Polyangia</taxon>
        <taxon>Polyangiales</taxon>
        <taxon>Polyangiaceae</taxon>
        <taxon>Chondromyces</taxon>
    </lineage>
</organism>
<dbReference type="InterPro" id="IPR005479">
    <property type="entry name" value="CPAse_ATP-bd"/>
</dbReference>
<dbReference type="EMBL" id="ASRX01000047">
    <property type="protein sequence ID" value="EYF03404.1"/>
    <property type="molecule type" value="Genomic_DNA"/>
</dbReference>
<dbReference type="STRING" id="1192034.CAP_5597"/>
<dbReference type="PROSITE" id="PS50975">
    <property type="entry name" value="ATP_GRASP"/>
    <property type="match status" value="1"/>
</dbReference>
<dbReference type="PANTHER" id="PTHR18866:SF33">
    <property type="entry name" value="METHYLCROTONOYL-COA CARBOXYLASE SUBUNIT ALPHA, MITOCHONDRIAL-RELATED"/>
    <property type="match status" value="1"/>
</dbReference>
<keyword evidence="3 5" id="KW-0067">ATP-binding</keyword>
<dbReference type="AlphaFoldDB" id="A0A017T2B1"/>
<dbReference type="Gene3D" id="3.30.470.20">
    <property type="entry name" value="ATP-grasp fold, B domain"/>
    <property type="match status" value="1"/>
</dbReference>
<dbReference type="InterPro" id="IPR011764">
    <property type="entry name" value="Biotin_carboxylation_dom"/>
</dbReference>
<dbReference type="SUPFAM" id="SSF51246">
    <property type="entry name" value="Rudiment single hybrid motif"/>
    <property type="match status" value="1"/>
</dbReference>
<evidence type="ECO:0000256" key="3">
    <source>
        <dbReference type="ARBA" id="ARBA00022840"/>
    </source>
</evidence>
<dbReference type="PROSITE" id="PS00866">
    <property type="entry name" value="CPSASE_1"/>
    <property type="match status" value="1"/>
</dbReference>
<dbReference type="eggNOG" id="COG0439">
    <property type="taxonomic scope" value="Bacteria"/>
</dbReference>
<dbReference type="SUPFAM" id="SSF56059">
    <property type="entry name" value="Glutathione synthetase ATP-binding domain-like"/>
    <property type="match status" value="1"/>
</dbReference>
<dbReference type="Proteomes" id="UP000019678">
    <property type="component" value="Unassembled WGS sequence"/>
</dbReference>
<dbReference type="InterPro" id="IPR005482">
    <property type="entry name" value="Biotin_COase_C"/>
</dbReference>
<evidence type="ECO:0000313" key="9">
    <source>
        <dbReference type="Proteomes" id="UP000019678"/>
    </source>
</evidence>
<feature type="domain" description="ATP-grasp" evidence="6">
    <location>
        <begin position="120"/>
        <end position="325"/>
    </location>
</feature>
<accession>A0A017T2B1</accession>
<dbReference type="Pfam" id="PF02785">
    <property type="entry name" value="Biotin_carb_C"/>
    <property type="match status" value="1"/>
</dbReference>
<keyword evidence="2 5" id="KW-0547">Nucleotide-binding</keyword>
<dbReference type="InterPro" id="IPR011761">
    <property type="entry name" value="ATP-grasp"/>
</dbReference>
<evidence type="ECO:0000256" key="5">
    <source>
        <dbReference type="PROSITE-ProRule" id="PRU00409"/>
    </source>
</evidence>
<name>A0A017T2B1_9BACT</name>
<protein>
    <submittedName>
        <fullName evidence="8">Methylcrotonyl-CoA carboxylase biotin-containing subunit</fullName>
    </submittedName>
</protein>
<feature type="domain" description="Biotin carboxylation" evidence="7">
    <location>
        <begin position="1"/>
        <end position="461"/>
    </location>
</feature>
<evidence type="ECO:0000259" key="6">
    <source>
        <dbReference type="PROSITE" id="PS50975"/>
    </source>
</evidence>
<dbReference type="InterPro" id="IPR011054">
    <property type="entry name" value="Rudment_hybrid_motif"/>
</dbReference>
<dbReference type="FunFam" id="3.40.50.20:FF:000010">
    <property type="entry name" value="Propionyl-CoA carboxylase subunit alpha"/>
    <property type="match status" value="1"/>
</dbReference>
<sequence>MLRKILVANRGEIACRILRTCKRLGIATVAIYSDADAQAPHVAMADTAVRVGPPPVKDSYLNIEAIVDAARTTGADAVHPGYGLLSEKKAFADAVAAAGITYIGPPPAVLDAFGDKITARAVAAAAGVSPPPGTQGAIDPAEVDTITREAERIGYPLLVKAAGGGGGIGMQIVTDPQKLARAVQACSDRGRQAFADPRVYLERYIEKPRHIEVQVLCDGQGGAVALGERECSVQRRHQKIIEETPSPAAFFQGAEGEARREKLLADALRVVTSVGYVGAGTVEFVASQTGELWFLEVNARLQVEHCVTEMVTGIDLVEQQIRVASGERLAPEILAPTRRGASIEARIYAEDPAKKFAPQPGRITRLAWPAAGDDLRIETGVAEGLDVTPFYDPMLAKVVAWGETREAAVNRLDAALAATTLDILGPVGPAATNRSFLRKVLASDPFLAGQYDTALAEALAKG</sequence>
<dbReference type="InterPro" id="IPR005481">
    <property type="entry name" value="BC-like_N"/>
</dbReference>
<proteinExistence type="predicted"/>
<dbReference type="PROSITE" id="PS00867">
    <property type="entry name" value="CPSASE_2"/>
    <property type="match status" value="1"/>
</dbReference>
<comment type="caution">
    <text evidence="8">The sequence shown here is derived from an EMBL/GenBank/DDBJ whole genome shotgun (WGS) entry which is preliminary data.</text>
</comment>
<dbReference type="RefSeq" id="WP_044246129.1">
    <property type="nucleotide sequence ID" value="NZ_ASRX01000047.1"/>
</dbReference>
<evidence type="ECO:0000259" key="7">
    <source>
        <dbReference type="PROSITE" id="PS50979"/>
    </source>
</evidence>
<evidence type="ECO:0000256" key="2">
    <source>
        <dbReference type="ARBA" id="ARBA00022741"/>
    </source>
</evidence>
<keyword evidence="1" id="KW-0436">Ligase</keyword>